<name>A0A9P4XZI3_CRYP1</name>
<dbReference type="AlphaFoldDB" id="A0A9P4XZI3"/>
<comment type="caution">
    <text evidence="1">The sequence shown here is derived from an EMBL/GenBank/DDBJ whole genome shotgun (WGS) entry which is preliminary data.</text>
</comment>
<sequence>GADFGICTPTMDFQFGRAEFNRKATEGTFFPTDPNLIASTGQTDALNPNIITNFICNQLTNVCQANQAAKDACASAKATVASLGTKDQTTADAFNSALGF</sequence>
<reference evidence="1" key="1">
    <citation type="journal article" date="2020" name="Phytopathology">
        <title>Genome sequence of the chestnut blight fungus Cryphonectria parasitica EP155: A fundamental resource for an archetypical invasive plant pathogen.</title>
        <authorList>
            <person name="Crouch J.A."/>
            <person name="Dawe A."/>
            <person name="Aerts A."/>
            <person name="Barry K."/>
            <person name="Churchill A.C.L."/>
            <person name="Grimwood J."/>
            <person name="Hillman B."/>
            <person name="Milgroom M.G."/>
            <person name="Pangilinan J."/>
            <person name="Smith M."/>
            <person name="Salamov A."/>
            <person name="Schmutz J."/>
            <person name="Yadav J."/>
            <person name="Grigoriev I.V."/>
            <person name="Nuss D."/>
        </authorList>
    </citation>
    <scope>NUCLEOTIDE SEQUENCE</scope>
    <source>
        <strain evidence="1">EP155</strain>
    </source>
</reference>
<dbReference type="GeneID" id="63833341"/>
<proteinExistence type="predicted"/>
<evidence type="ECO:0000313" key="2">
    <source>
        <dbReference type="Proteomes" id="UP000803844"/>
    </source>
</evidence>
<keyword evidence="2" id="KW-1185">Reference proteome</keyword>
<feature type="non-terminal residue" evidence="1">
    <location>
        <position position="1"/>
    </location>
</feature>
<organism evidence="1 2">
    <name type="scientific">Cryphonectria parasitica (strain ATCC 38755 / EP155)</name>
    <dbReference type="NCBI Taxonomy" id="660469"/>
    <lineage>
        <taxon>Eukaryota</taxon>
        <taxon>Fungi</taxon>
        <taxon>Dikarya</taxon>
        <taxon>Ascomycota</taxon>
        <taxon>Pezizomycotina</taxon>
        <taxon>Sordariomycetes</taxon>
        <taxon>Sordariomycetidae</taxon>
        <taxon>Diaporthales</taxon>
        <taxon>Cryphonectriaceae</taxon>
        <taxon>Cryphonectria-Endothia species complex</taxon>
        <taxon>Cryphonectria</taxon>
    </lineage>
</organism>
<gene>
    <name evidence="1" type="ORF">M406DRAFT_243383</name>
</gene>
<dbReference type="EMBL" id="MU032348">
    <property type="protein sequence ID" value="KAF3764227.1"/>
    <property type="molecule type" value="Genomic_DNA"/>
</dbReference>
<dbReference type="RefSeq" id="XP_040775188.1">
    <property type="nucleotide sequence ID" value="XM_040916212.1"/>
</dbReference>
<dbReference type="OrthoDB" id="2141239at2759"/>
<feature type="non-terminal residue" evidence="1">
    <location>
        <position position="100"/>
    </location>
</feature>
<protein>
    <submittedName>
        <fullName evidence="1">Uncharacterized protein</fullName>
    </submittedName>
</protein>
<dbReference type="Proteomes" id="UP000803844">
    <property type="component" value="Unassembled WGS sequence"/>
</dbReference>
<accession>A0A9P4XZI3</accession>
<evidence type="ECO:0000313" key="1">
    <source>
        <dbReference type="EMBL" id="KAF3764227.1"/>
    </source>
</evidence>